<protein>
    <submittedName>
        <fullName evidence="5">1-acyl-sn-glycerol-3-phosphate acyltransferase</fullName>
    </submittedName>
</protein>
<evidence type="ECO:0000313" key="5">
    <source>
        <dbReference type="EMBL" id="AZI57590.1"/>
    </source>
</evidence>
<reference evidence="5 6" key="2">
    <citation type="submission" date="2018-12" db="EMBL/GenBank/DDBJ databases">
        <title>Nakamurella antarcticus sp. nov., isolated from Antarctica South Shetland Islands soil.</title>
        <authorList>
            <person name="Peng F."/>
        </authorList>
    </citation>
    <scope>NUCLEOTIDE SEQUENCE [LARGE SCALE GENOMIC DNA]</scope>
    <source>
        <strain evidence="5 6">S14-144</strain>
    </source>
</reference>
<proteinExistence type="predicted"/>
<dbReference type="PANTHER" id="PTHR10434:SF11">
    <property type="entry name" value="1-ACYL-SN-GLYCEROL-3-PHOSPHATE ACYLTRANSFERASE"/>
    <property type="match status" value="1"/>
</dbReference>
<dbReference type="OrthoDB" id="9808424at2"/>
<dbReference type="PANTHER" id="PTHR10434">
    <property type="entry name" value="1-ACYL-SN-GLYCEROL-3-PHOSPHATE ACYLTRANSFERASE"/>
    <property type="match status" value="1"/>
</dbReference>
<dbReference type="AlphaFoldDB" id="A0A3G8ZK60"/>
<dbReference type="RefSeq" id="WP_124798275.1">
    <property type="nucleotide sequence ID" value="NZ_CP034170.1"/>
</dbReference>
<sequence>MRWHHLGGASDPVPPNTKAHAVDRGRRIGIVLALLVYRMRLQGVARIPPTGPVIFAVNHSNTLDGPILFGALPRRVSFLVKAEMFHGLLGWLLKAVGQYGLNRDVPDRAPLMSALAQLKAGGSIGIFPEGSRGDGGVESVFNGAGWLAARSGASVVPIAMRGTRRPTGTSRRFRPRVEVLIGEAFAVLPGAGRTAVNAATAEIREKLKSLVEELDQAETSQ</sequence>
<dbReference type="CDD" id="cd07989">
    <property type="entry name" value="LPLAT_AGPAT-like"/>
    <property type="match status" value="1"/>
</dbReference>
<dbReference type="Proteomes" id="UP000268084">
    <property type="component" value="Chromosome"/>
</dbReference>
<dbReference type="KEGG" id="nak:EH165_04905"/>
<evidence type="ECO:0000259" key="4">
    <source>
        <dbReference type="SMART" id="SM00563"/>
    </source>
</evidence>
<dbReference type="InterPro" id="IPR002123">
    <property type="entry name" value="Plipid/glycerol_acylTrfase"/>
</dbReference>
<keyword evidence="2 5" id="KW-0012">Acyltransferase</keyword>
<dbReference type="GO" id="GO:0006654">
    <property type="term" value="P:phosphatidic acid biosynthetic process"/>
    <property type="evidence" value="ECO:0007669"/>
    <property type="project" value="TreeGrafter"/>
</dbReference>
<evidence type="ECO:0000256" key="1">
    <source>
        <dbReference type="ARBA" id="ARBA00022679"/>
    </source>
</evidence>
<evidence type="ECO:0000256" key="3">
    <source>
        <dbReference type="SAM" id="MobiDB-lite"/>
    </source>
</evidence>
<gene>
    <name evidence="5" type="ORF">EH165_04905</name>
</gene>
<dbReference type="GO" id="GO:0003841">
    <property type="term" value="F:1-acylglycerol-3-phosphate O-acyltransferase activity"/>
    <property type="evidence" value="ECO:0007669"/>
    <property type="project" value="TreeGrafter"/>
</dbReference>
<evidence type="ECO:0000313" key="6">
    <source>
        <dbReference type="Proteomes" id="UP000268084"/>
    </source>
</evidence>
<dbReference type="SMART" id="SM00563">
    <property type="entry name" value="PlsC"/>
    <property type="match status" value="1"/>
</dbReference>
<reference evidence="5 6" key="1">
    <citation type="submission" date="2018-11" db="EMBL/GenBank/DDBJ databases">
        <authorList>
            <person name="Da X."/>
        </authorList>
    </citation>
    <scope>NUCLEOTIDE SEQUENCE [LARGE SCALE GENOMIC DNA]</scope>
    <source>
        <strain evidence="5 6">S14-144</strain>
    </source>
</reference>
<feature type="region of interest" description="Disordered" evidence="3">
    <location>
        <begin position="1"/>
        <end position="20"/>
    </location>
</feature>
<keyword evidence="6" id="KW-1185">Reference proteome</keyword>
<dbReference type="GO" id="GO:0005886">
    <property type="term" value="C:plasma membrane"/>
    <property type="evidence" value="ECO:0007669"/>
    <property type="project" value="TreeGrafter"/>
</dbReference>
<name>A0A3G8ZK60_9ACTN</name>
<dbReference type="EMBL" id="CP034170">
    <property type="protein sequence ID" value="AZI57590.1"/>
    <property type="molecule type" value="Genomic_DNA"/>
</dbReference>
<feature type="domain" description="Phospholipid/glycerol acyltransferase" evidence="4">
    <location>
        <begin position="53"/>
        <end position="163"/>
    </location>
</feature>
<evidence type="ECO:0000256" key="2">
    <source>
        <dbReference type="ARBA" id="ARBA00023315"/>
    </source>
</evidence>
<dbReference type="SUPFAM" id="SSF69593">
    <property type="entry name" value="Glycerol-3-phosphate (1)-acyltransferase"/>
    <property type="match status" value="1"/>
</dbReference>
<keyword evidence="1 5" id="KW-0808">Transferase</keyword>
<dbReference type="Pfam" id="PF01553">
    <property type="entry name" value="Acyltransferase"/>
    <property type="match status" value="1"/>
</dbReference>
<organism evidence="5 6">
    <name type="scientific">Nakamurella antarctica</name>
    <dbReference type="NCBI Taxonomy" id="1902245"/>
    <lineage>
        <taxon>Bacteria</taxon>
        <taxon>Bacillati</taxon>
        <taxon>Actinomycetota</taxon>
        <taxon>Actinomycetes</taxon>
        <taxon>Nakamurellales</taxon>
        <taxon>Nakamurellaceae</taxon>
        <taxon>Nakamurella</taxon>
    </lineage>
</organism>
<accession>A0A3G8ZK60</accession>